<feature type="domain" description="Alcohol dehydrogenase-like C-terminal" evidence="1">
    <location>
        <begin position="94"/>
        <end position="206"/>
    </location>
</feature>
<evidence type="ECO:0000259" key="1">
    <source>
        <dbReference type="Pfam" id="PF00107"/>
    </source>
</evidence>
<dbReference type="EMBL" id="MDDG01000011">
    <property type="protein sequence ID" value="OQE36717.1"/>
    <property type="molecule type" value="Genomic_DNA"/>
</dbReference>
<dbReference type="PANTHER" id="PTHR45033">
    <property type="match status" value="1"/>
</dbReference>
<organism evidence="2 3">
    <name type="scientific">Penicillium coprophilum</name>
    <dbReference type="NCBI Taxonomy" id="36646"/>
    <lineage>
        <taxon>Eukaryota</taxon>
        <taxon>Fungi</taxon>
        <taxon>Dikarya</taxon>
        <taxon>Ascomycota</taxon>
        <taxon>Pezizomycotina</taxon>
        <taxon>Eurotiomycetes</taxon>
        <taxon>Eurotiomycetidae</taxon>
        <taxon>Eurotiales</taxon>
        <taxon>Aspergillaceae</taxon>
        <taxon>Penicillium</taxon>
    </lineage>
</organism>
<dbReference type="AlphaFoldDB" id="A0A1V6UE38"/>
<name>A0A1V6UE38_9EURO</name>
<proteinExistence type="predicted"/>
<keyword evidence="3" id="KW-1185">Reference proteome</keyword>
<dbReference type="Proteomes" id="UP000191500">
    <property type="component" value="Unassembled WGS sequence"/>
</dbReference>
<gene>
    <name evidence="2" type="ORF">PENCOP_c011G08240</name>
</gene>
<accession>A0A1V6UE38</accession>
<dbReference type="InterPro" id="IPR052711">
    <property type="entry name" value="Zinc_ADH-like"/>
</dbReference>
<dbReference type="InterPro" id="IPR013149">
    <property type="entry name" value="ADH-like_C"/>
</dbReference>
<dbReference type="SUPFAM" id="SSF51735">
    <property type="entry name" value="NAD(P)-binding Rossmann-fold domains"/>
    <property type="match status" value="1"/>
</dbReference>
<protein>
    <recommendedName>
        <fullName evidence="1">Alcohol dehydrogenase-like C-terminal domain-containing protein</fullName>
    </recommendedName>
</protein>
<sequence>MSQTVIRIEGKLLVLWSRMVKASANLLWAIMWWEHSIQPTSSTSIHTWLNGQGGPVDCFLRGYYSLPASAAVEVPKKSAQSFSEWSTLVWTGGVAITRLILAKAADTTTIVTSSTGEKLELFQSKFGPDYGINYKKHLERSREVMRLTRGEGMDFVFENGGPGTILESTNSIKIGGNVSVIDSLSRADQFEVPDVAGMALAKGATIRSPLFGIPLLVPLSSFKISDLSLAKDCVHLLRRRFFTQEDVVKIYEYVLSKSRTGDVCIKVAE</sequence>
<comment type="caution">
    <text evidence="2">The sequence shown here is derived from an EMBL/GenBank/DDBJ whole genome shotgun (WGS) entry which is preliminary data.</text>
</comment>
<dbReference type="Gene3D" id="3.40.50.720">
    <property type="entry name" value="NAD(P)-binding Rossmann-like Domain"/>
    <property type="match status" value="1"/>
</dbReference>
<evidence type="ECO:0000313" key="3">
    <source>
        <dbReference type="Proteomes" id="UP000191500"/>
    </source>
</evidence>
<evidence type="ECO:0000313" key="2">
    <source>
        <dbReference type="EMBL" id="OQE36717.1"/>
    </source>
</evidence>
<dbReference type="InterPro" id="IPR036291">
    <property type="entry name" value="NAD(P)-bd_dom_sf"/>
</dbReference>
<reference evidence="3" key="1">
    <citation type="journal article" date="2017" name="Nat. Microbiol.">
        <title>Global analysis of biosynthetic gene clusters reveals vast potential of secondary metabolite production in Penicillium species.</title>
        <authorList>
            <person name="Nielsen J.C."/>
            <person name="Grijseels S."/>
            <person name="Prigent S."/>
            <person name="Ji B."/>
            <person name="Dainat J."/>
            <person name="Nielsen K.F."/>
            <person name="Frisvad J.C."/>
            <person name="Workman M."/>
            <person name="Nielsen J."/>
        </authorList>
    </citation>
    <scope>NUCLEOTIDE SEQUENCE [LARGE SCALE GENOMIC DNA]</scope>
    <source>
        <strain evidence="3">IBT 31321</strain>
    </source>
</reference>
<dbReference type="PANTHER" id="PTHR45033:SF2">
    <property type="entry name" value="ZINC-TYPE ALCOHOL DEHYDROGENASE-LIKE PROTEIN C1773.06C"/>
    <property type="match status" value="1"/>
</dbReference>
<dbReference type="STRING" id="36646.A0A1V6UE38"/>
<dbReference type="Pfam" id="PF00107">
    <property type="entry name" value="ADH_zinc_N"/>
    <property type="match status" value="1"/>
</dbReference>